<evidence type="ECO:0008006" key="3">
    <source>
        <dbReference type="Google" id="ProtNLM"/>
    </source>
</evidence>
<sequence length="130" mass="13658">MDLVTVQEAALHVRSDTAADGPWIAIMIPAVSEAVRDWLKDEWRLYVLARDGAGSVVRDANGVPVPAVDSEGKPAVRPTVKAAVLVELAQQHRFRDGDGAPAVPSHAGHGYTLGQGATALLASSRRSTVA</sequence>
<gene>
    <name evidence="1" type="ORF">DES41_102127</name>
</gene>
<dbReference type="EMBL" id="QPJK01000002">
    <property type="protein sequence ID" value="RCW73813.1"/>
    <property type="molecule type" value="Genomic_DNA"/>
</dbReference>
<proteinExistence type="predicted"/>
<dbReference type="Proteomes" id="UP000252884">
    <property type="component" value="Unassembled WGS sequence"/>
</dbReference>
<dbReference type="AlphaFoldDB" id="A0A368Y0N9"/>
<protein>
    <recommendedName>
        <fullName evidence="3">Phage gp6-like head-tail connector protein</fullName>
    </recommendedName>
</protein>
<organism evidence="1 2">
    <name type="scientific">Pseudorhodoferax soli</name>
    <dbReference type="NCBI Taxonomy" id="545864"/>
    <lineage>
        <taxon>Bacteria</taxon>
        <taxon>Pseudomonadati</taxon>
        <taxon>Pseudomonadota</taxon>
        <taxon>Betaproteobacteria</taxon>
        <taxon>Burkholderiales</taxon>
        <taxon>Comamonadaceae</taxon>
    </lineage>
</organism>
<name>A0A368Y0N9_9BURK</name>
<accession>A0A368Y0N9</accession>
<dbReference type="Gene3D" id="1.10.3230.30">
    <property type="entry name" value="Phage gp6-like head-tail connector protein"/>
    <property type="match status" value="1"/>
</dbReference>
<dbReference type="OrthoDB" id="8909661at2"/>
<comment type="caution">
    <text evidence="1">The sequence shown here is derived from an EMBL/GenBank/DDBJ whole genome shotgun (WGS) entry which is preliminary data.</text>
</comment>
<keyword evidence="2" id="KW-1185">Reference proteome</keyword>
<reference evidence="1 2" key="1">
    <citation type="submission" date="2018-07" db="EMBL/GenBank/DDBJ databases">
        <title>Genomic Encyclopedia of Type Strains, Phase IV (KMG-IV): sequencing the most valuable type-strain genomes for metagenomic binning, comparative biology and taxonomic classification.</title>
        <authorList>
            <person name="Goeker M."/>
        </authorList>
    </citation>
    <scope>NUCLEOTIDE SEQUENCE [LARGE SCALE GENOMIC DNA]</scope>
    <source>
        <strain evidence="1 2">DSM 21634</strain>
    </source>
</reference>
<evidence type="ECO:0000313" key="1">
    <source>
        <dbReference type="EMBL" id="RCW73813.1"/>
    </source>
</evidence>
<evidence type="ECO:0000313" key="2">
    <source>
        <dbReference type="Proteomes" id="UP000252884"/>
    </source>
</evidence>
<dbReference type="RefSeq" id="WP_114466980.1">
    <property type="nucleotide sequence ID" value="NZ_QPJK01000002.1"/>
</dbReference>